<organism evidence="8 9">
    <name type="scientific">Ancylobacter mangrovi</name>
    <dbReference type="NCBI Taxonomy" id="2972472"/>
    <lineage>
        <taxon>Bacteria</taxon>
        <taxon>Pseudomonadati</taxon>
        <taxon>Pseudomonadota</taxon>
        <taxon>Alphaproteobacteria</taxon>
        <taxon>Hyphomicrobiales</taxon>
        <taxon>Xanthobacteraceae</taxon>
        <taxon>Ancylobacter</taxon>
    </lineage>
</organism>
<keyword evidence="9" id="KW-1185">Reference proteome</keyword>
<dbReference type="Pfam" id="PF00355">
    <property type="entry name" value="Rieske"/>
    <property type="match status" value="1"/>
</dbReference>
<evidence type="ECO:0000256" key="5">
    <source>
        <dbReference type="ARBA" id="ARBA00034078"/>
    </source>
</evidence>
<comment type="cofactor">
    <cofactor evidence="5">
        <name>[2Fe-2S] cluster</name>
        <dbReference type="ChEBI" id="CHEBI:190135"/>
    </cofactor>
</comment>
<dbReference type="RefSeq" id="WP_258731674.1">
    <property type="nucleotide sequence ID" value="NZ_JANTHZ010000002.1"/>
</dbReference>
<gene>
    <name evidence="8" type="ORF">NVS89_06020</name>
</gene>
<protein>
    <submittedName>
        <fullName evidence="8">Non-heme iron oxygenase ferredoxin subunit</fullName>
    </submittedName>
</protein>
<accession>A0A9X2T683</accession>
<dbReference type="InterPro" id="IPR036922">
    <property type="entry name" value="Rieske_2Fe-2S_sf"/>
</dbReference>
<evidence type="ECO:0000256" key="1">
    <source>
        <dbReference type="ARBA" id="ARBA00022714"/>
    </source>
</evidence>
<comment type="caution">
    <text evidence="8">The sequence shown here is derived from an EMBL/GenBank/DDBJ whole genome shotgun (WGS) entry which is preliminary data.</text>
</comment>
<dbReference type="PROSITE" id="PS51296">
    <property type="entry name" value="RIESKE"/>
    <property type="match status" value="1"/>
</dbReference>
<evidence type="ECO:0000313" key="8">
    <source>
        <dbReference type="EMBL" id="MCS0494648.1"/>
    </source>
</evidence>
<evidence type="ECO:0000256" key="3">
    <source>
        <dbReference type="ARBA" id="ARBA00023004"/>
    </source>
</evidence>
<evidence type="ECO:0000256" key="4">
    <source>
        <dbReference type="ARBA" id="ARBA00023014"/>
    </source>
</evidence>
<dbReference type="Gene3D" id="2.102.10.10">
    <property type="entry name" value="Rieske [2Fe-2S] iron-sulphur domain"/>
    <property type="match status" value="1"/>
</dbReference>
<dbReference type="PANTHER" id="PTHR21496">
    <property type="entry name" value="FERREDOXIN-RELATED"/>
    <property type="match status" value="1"/>
</dbReference>
<dbReference type="InterPro" id="IPR017941">
    <property type="entry name" value="Rieske_2Fe-2S"/>
</dbReference>
<evidence type="ECO:0000313" key="9">
    <source>
        <dbReference type="Proteomes" id="UP001151088"/>
    </source>
</evidence>
<reference evidence="8" key="1">
    <citation type="submission" date="2022-08" db="EMBL/GenBank/DDBJ databases">
        <authorList>
            <person name="Li F."/>
        </authorList>
    </citation>
    <scope>NUCLEOTIDE SEQUENCE</scope>
    <source>
        <strain evidence="8">MQZ15Z-1</strain>
    </source>
</reference>
<dbReference type="AlphaFoldDB" id="A0A9X2T683"/>
<dbReference type="Proteomes" id="UP001151088">
    <property type="component" value="Unassembled WGS sequence"/>
</dbReference>
<comment type="similarity">
    <text evidence="6">Belongs to the bacterial ring-hydroxylating dioxygenase ferredoxin component family.</text>
</comment>
<evidence type="ECO:0000256" key="2">
    <source>
        <dbReference type="ARBA" id="ARBA00022723"/>
    </source>
</evidence>
<name>A0A9X2T683_9HYPH</name>
<feature type="domain" description="Rieske" evidence="7">
    <location>
        <begin position="10"/>
        <end position="107"/>
    </location>
</feature>
<proteinExistence type="inferred from homology"/>
<dbReference type="GO" id="GO:0046872">
    <property type="term" value="F:metal ion binding"/>
    <property type="evidence" value="ECO:0007669"/>
    <property type="project" value="UniProtKB-KW"/>
</dbReference>
<keyword evidence="1" id="KW-0001">2Fe-2S</keyword>
<dbReference type="CDD" id="cd03528">
    <property type="entry name" value="Rieske_RO_ferredoxin"/>
    <property type="match status" value="1"/>
</dbReference>
<evidence type="ECO:0000259" key="7">
    <source>
        <dbReference type="PROSITE" id="PS51296"/>
    </source>
</evidence>
<evidence type="ECO:0000256" key="6">
    <source>
        <dbReference type="ARBA" id="ARBA00038001"/>
    </source>
</evidence>
<dbReference type="PANTHER" id="PTHR21496:SF0">
    <property type="entry name" value="RIESKE DOMAIN-CONTAINING PROTEIN"/>
    <property type="match status" value="1"/>
</dbReference>
<dbReference type="EMBL" id="JANTHZ010000002">
    <property type="protein sequence ID" value="MCS0494648.1"/>
    <property type="molecule type" value="Genomic_DNA"/>
</dbReference>
<dbReference type="GO" id="GO:0051537">
    <property type="term" value="F:2 iron, 2 sulfur cluster binding"/>
    <property type="evidence" value="ECO:0007669"/>
    <property type="project" value="UniProtKB-KW"/>
</dbReference>
<keyword evidence="3" id="KW-0408">Iron</keyword>
<sequence length="111" mass="11862">MTTTENVTWVRAASLAELGEGAILGVAIGDKSIALYRLEDEGGVFATDNICTHALAYLSDGWLDGETIECPLHGGAFNVKTGKGVCAPVTKDLQTYEVRLEDGEIYVAMPR</sequence>
<dbReference type="SUPFAM" id="SSF50022">
    <property type="entry name" value="ISP domain"/>
    <property type="match status" value="1"/>
</dbReference>
<keyword evidence="4" id="KW-0411">Iron-sulfur</keyword>
<keyword evidence="2" id="KW-0479">Metal-binding</keyword>